<evidence type="ECO:0000256" key="1">
    <source>
        <dbReference type="SAM" id="SignalP"/>
    </source>
</evidence>
<gene>
    <name evidence="3" type="ORF">dnm_003270</name>
</gene>
<dbReference type="PANTHER" id="PTHR35812:SF1">
    <property type="entry name" value="LIPOPROTEIN"/>
    <property type="match status" value="1"/>
</dbReference>
<dbReference type="Proteomes" id="UP000663722">
    <property type="component" value="Chromosome"/>
</dbReference>
<dbReference type="InterPro" id="IPR011460">
    <property type="entry name" value="Lcl_C"/>
</dbReference>
<evidence type="ECO:0000313" key="4">
    <source>
        <dbReference type="Proteomes" id="UP000663722"/>
    </source>
</evidence>
<reference evidence="3" key="1">
    <citation type="journal article" date="2021" name="Microb. Physiol.">
        <title>Proteogenomic Insights into the Physiology of Marine, Sulfate-Reducing, Filamentous Desulfonema limicola and Desulfonema magnum.</title>
        <authorList>
            <person name="Schnaars V."/>
            <person name="Wohlbrand L."/>
            <person name="Scheve S."/>
            <person name="Hinrichs C."/>
            <person name="Reinhardt R."/>
            <person name="Rabus R."/>
        </authorList>
    </citation>
    <scope>NUCLEOTIDE SEQUENCE</scope>
    <source>
        <strain evidence="3">4be13</strain>
    </source>
</reference>
<dbReference type="EMBL" id="CP061800">
    <property type="protein sequence ID" value="QTA84333.1"/>
    <property type="molecule type" value="Genomic_DNA"/>
</dbReference>
<organism evidence="3 4">
    <name type="scientific">Desulfonema magnum</name>
    <dbReference type="NCBI Taxonomy" id="45655"/>
    <lineage>
        <taxon>Bacteria</taxon>
        <taxon>Pseudomonadati</taxon>
        <taxon>Thermodesulfobacteriota</taxon>
        <taxon>Desulfobacteria</taxon>
        <taxon>Desulfobacterales</taxon>
        <taxon>Desulfococcaceae</taxon>
        <taxon>Desulfonema</taxon>
    </lineage>
</organism>
<dbReference type="KEGG" id="dmm:dnm_003270"/>
<dbReference type="Pfam" id="PF07603">
    <property type="entry name" value="Lcl_C"/>
    <property type="match status" value="1"/>
</dbReference>
<feature type="signal peptide" evidence="1">
    <location>
        <begin position="1"/>
        <end position="24"/>
    </location>
</feature>
<evidence type="ECO:0000313" key="3">
    <source>
        <dbReference type="EMBL" id="QTA84333.1"/>
    </source>
</evidence>
<dbReference type="PANTHER" id="PTHR35812">
    <property type="entry name" value="LIPOPROTEIN"/>
    <property type="match status" value="1"/>
</dbReference>
<name>A0A975BFH1_9BACT</name>
<keyword evidence="1" id="KW-0732">Signal</keyword>
<protein>
    <submittedName>
        <fullName evidence="3">DUF1566</fullName>
    </submittedName>
</protein>
<dbReference type="RefSeq" id="WP_207680864.1">
    <property type="nucleotide sequence ID" value="NZ_CP061800.1"/>
</dbReference>
<proteinExistence type="predicted"/>
<feature type="chain" id="PRO_5037146138" evidence="1">
    <location>
        <begin position="25"/>
        <end position="310"/>
    </location>
</feature>
<sequence length="310" mass="33461">METKKTMAAFFVMLMLAIPGFALAGAVPDTGQTTCYDDQGNTITCPTECDDVNGCLRTFIRPDTGKTISSFYDSDGVQFSYYGFRSCYNDDGTEKTCPEFECRNKSGDVIPCPTGKCYDKASGGVEFAVCPPSAESTGTDDFYGQDGNYEVNPPSYTKLGDGGVATDTDWIMVKDESSGLIWLMKEAGSASSSQPNRAANTYTFSDATGEFISLVNTLGFGGYSDWRLPTVKELAFIVHSDKSGPAIDIESKSGYFLNMQAGDYWSATSCTGTEDGTDLSTQAFYVNFDDGSVGRAEQTESKYVIAVRNP</sequence>
<feature type="domain" description="Lcl C-terminal" evidence="2">
    <location>
        <begin position="172"/>
        <end position="308"/>
    </location>
</feature>
<evidence type="ECO:0000259" key="2">
    <source>
        <dbReference type="Pfam" id="PF07603"/>
    </source>
</evidence>
<keyword evidence="4" id="KW-1185">Reference proteome</keyword>
<accession>A0A975BFH1</accession>
<dbReference type="AlphaFoldDB" id="A0A975BFH1"/>